<reference evidence="1 2" key="1">
    <citation type="submission" date="2021-03" db="EMBL/GenBank/DDBJ databases">
        <authorList>
            <person name="King G.J."/>
            <person name="Bancroft I."/>
            <person name="Baten A."/>
            <person name="Bloomfield J."/>
            <person name="Borpatragohain P."/>
            <person name="He Z."/>
            <person name="Irish N."/>
            <person name="Irwin J."/>
            <person name="Liu K."/>
            <person name="Mauleon R.P."/>
            <person name="Moore J."/>
            <person name="Morris R."/>
            <person name="Ostergaard L."/>
            <person name="Wang B."/>
            <person name="Wells R."/>
        </authorList>
    </citation>
    <scope>NUCLEOTIDE SEQUENCE [LARGE SCALE GENOMIC DNA]</scope>
    <source>
        <strain evidence="1">R-o-18</strain>
        <tissue evidence="1">Leaf</tissue>
    </source>
</reference>
<comment type="caution">
    <text evidence="1">The sequence shown here is derived from an EMBL/GenBank/DDBJ whole genome shotgun (WGS) entry which is preliminary data.</text>
</comment>
<dbReference type="Proteomes" id="UP000823674">
    <property type="component" value="Chromosome A06"/>
</dbReference>
<evidence type="ECO:0000313" key="2">
    <source>
        <dbReference type="Proteomes" id="UP000823674"/>
    </source>
</evidence>
<name>A0ABQ7M455_BRACM</name>
<evidence type="ECO:0000313" key="1">
    <source>
        <dbReference type="EMBL" id="KAG5393563.1"/>
    </source>
</evidence>
<keyword evidence="2" id="KW-1185">Reference proteome</keyword>
<protein>
    <submittedName>
        <fullName evidence="1">Uncharacterized protein</fullName>
    </submittedName>
</protein>
<accession>A0ABQ7M455</accession>
<organism evidence="1 2">
    <name type="scientific">Brassica rapa subsp. trilocularis</name>
    <dbReference type="NCBI Taxonomy" id="1813537"/>
    <lineage>
        <taxon>Eukaryota</taxon>
        <taxon>Viridiplantae</taxon>
        <taxon>Streptophyta</taxon>
        <taxon>Embryophyta</taxon>
        <taxon>Tracheophyta</taxon>
        <taxon>Spermatophyta</taxon>
        <taxon>Magnoliopsida</taxon>
        <taxon>eudicotyledons</taxon>
        <taxon>Gunneridae</taxon>
        <taxon>Pentapetalae</taxon>
        <taxon>rosids</taxon>
        <taxon>malvids</taxon>
        <taxon>Brassicales</taxon>
        <taxon>Brassicaceae</taxon>
        <taxon>Brassiceae</taxon>
        <taxon>Brassica</taxon>
    </lineage>
</organism>
<gene>
    <name evidence="1" type="primary">A06g505990.1_BraROA</name>
    <name evidence="1" type="ORF">IGI04_023526</name>
</gene>
<sequence length="170" mass="19386">MFWDSGCFNAGKCRVLLHGELALPCSPCFGDARGSWRTRPVFLSSFLIQSQIFVVEWSQILLVPLRLGVLSLRRLFQSRLLHLQLWLLVVWVFSRECWRGSVGKASFSWWLGELFSLIVEHLSIQGAWTEQRFPLSSFEVPGCWSYRLAGEAAAISVVWVQNWRVPGGGL</sequence>
<proteinExistence type="predicted"/>
<dbReference type="EMBL" id="JADBGQ010000006">
    <property type="protein sequence ID" value="KAG5393563.1"/>
    <property type="molecule type" value="Genomic_DNA"/>
</dbReference>